<dbReference type="RefSeq" id="WP_191076221.1">
    <property type="nucleotide sequence ID" value="NZ_JACTAG010000002.1"/>
</dbReference>
<gene>
    <name evidence="6 7" type="primary">rsmG</name>
    <name evidence="7" type="ORF">H9Q16_14955</name>
</gene>
<reference evidence="7" key="1">
    <citation type="submission" date="2020-08" db="EMBL/GenBank/DDBJ databases">
        <title>Sulfitobacter aestuariivivens sp. nov., isolated from a tidal flat.</title>
        <authorList>
            <person name="Park S."/>
            <person name="Yoon J.-H."/>
        </authorList>
    </citation>
    <scope>NUCLEOTIDE SEQUENCE</scope>
    <source>
        <strain evidence="7">TSTF-M16</strain>
    </source>
</reference>
<keyword evidence="8" id="KW-1185">Reference proteome</keyword>
<comment type="catalytic activity">
    <reaction evidence="6">
        <text>guanosine(527) in 16S rRNA + S-adenosyl-L-methionine = N(7)-methylguanosine(527) in 16S rRNA + S-adenosyl-L-homocysteine</text>
        <dbReference type="Rhea" id="RHEA:42732"/>
        <dbReference type="Rhea" id="RHEA-COMP:10209"/>
        <dbReference type="Rhea" id="RHEA-COMP:10210"/>
        <dbReference type="ChEBI" id="CHEBI:57856"/>
        <dbReference type="ChEBI" id="CHEBI:59789"/>
        <dbReference type="ChEBI" id="CHEBI:74269"/>
        <dbReference type="ChEBI" id="CHEBI:74480"/>
        <dbReference type="EC" id="2.1.1.170"/>
    </reaction>
</comment>
<organism evidence="7 8">
    <name type="scientific">Sulfitobacter aestuariivivens</name>
    <dbReference type="NCBI Taxonomy" id="2766981"/>
    <lineage>
        <taxon>Bacteria</taxon>
        <taxon>Pseudomonadati</taxon>
        <taxon>Pseudomonadota</taxon>
        <taxon>Alphaproteobacteria</taxon>
        <taxon>Rhodobacterales</taxon>
        <taxon>Roseobacteraceae</taxon>
        <taxon>Sulfitobacter</taxon>
    </lineage>
</organism>
<evidence type="ECO:0000256" key="5">
    <source>
        <dbReference type="ARBA" id="ARBA00022691"/>
    </source>
</evidence>
<dbReference type="InterPro" id="IPR003682">
    <property type="entry name" value="rRNA_ssu_MeTfrase_G"/>
</dbReference>
<comment type="similarity">
    <text evidence="6">Belongs to the methyltransferase superfamily. RNA methyltransferase RsmG family.</text>
</comment>
<dbReference type="SUPFAM" id="SSF53335">
    <property type="entry name" value="S-adenosyl-L-methionine-dependent methyltransferases"/>
    <property type="match status" value="1"/>
</dbReference>
<evidence type="ECO:0000256" key="1">
    <source>
        <dbReference type="ARBA" id="ARBA00022490"/>
    </source>
</evidence>
<evidence type="ECO:0000313" key="7">
    <source>
        <dbReference type="EMBL" id="MBD3665232.1"/>
    </source>
</evidence>
<keyword evidence="4 6" id="KW-0808">Transferase</keyword>
<feature type="binding site" evidence="6">
    <location>
        <position position="72"/>
    </location>
    <ligand>
        <name>S-adenosyl-L-methionine</name>
        <dbReference type="ChEBI" id="CHEBI:59789"/>
    </ligand>
</feature>
<dbReference type="Gene3D" id="3.40.50.150">
    <property type="entry name" value="Vaccinia Virus protein VP39"/>
    <property type="match status" value="1"/>
</dbReference>
<dbReference type="NCBIfam" id="TIGR00138">
    <property type="entry name" value="rsmG_gidB"/>
    <property type="match status" value="1"/>
</dbReference>
<proteinExistence type="inferred from homology"/>
<dbReference type="PIRSF" id="PIRSF003078">
    <property type="entry name" value="GidB"/>
    <property type="match status" value="1"/>
</dbReference>
<dbReference type="Pfam" id="PF02527">
    <property type="entry name" value="GidB"/>
    <property type="match status" value="1"/>
</dbReference>
<dbReference type="EMBL" id="JACTAG010000002">
    <property type="protein sequence ID" value="MBD3665232.1"/>
    <property type="molecule type" value="Genomic_DNA"/>
</dbReference>
<comment type="caution">
    <text evidence="7">The sequence shown here is derived from an EMBL/GenBank/DDBJ whole genome shotgun (WGS) entry which is preliminary data.</text>
</comment>
<dbReference type="InterPro" id="IPR029063">
    <property type="entry name" value="SAM-dependent_MTases_sf"/>
</dbReference>
<keyword evidence="1 6" id="KW-0963">Cytoplasm</keyword>
<comment type="caution">
    <text evidence="6">Lacks conserved residue(s) required for the propagation of feature annotation.</text>
</comment>
<dbReference type="EC" id="2.1.1.170" evidence="6"/>
<accession>A0A927D8N0</accession>
<feature type="binding site" evidence="6">
    <location>
        <position position="67"/>
    </location>
    <ligand>
        <name>S-adenosyl-L-methionine</name>
        <dbReference type="ChEBI" id="CHEBI:59789"/>
    </ligand>
</feature>
<keyword evidence="3 6" id="KW-0489">Methyltransferase</keyword>
<dbReference type="GO" id="GO:0070043">
    <property type="term" value="F:rRNA (guanine-N7-)-methyltransferase activity"/>
    <property type="evidence" value="ECO:0007669"/>
    <property type="project" value="UniProtKB-UniRule"/>
</dbReference>
<evidence type="ECO:0000256" key="4">
    <source>
        <dbReference type="ARBA" id="ARBA00022679"/>
    </source>
</evidence>
<evidence type="ECO:0000256" key="3">
    <source>
        <dbReference type="ARBA" id="ARBA00022603"/>
    </source>
</evidence>
<keyword evidence="2 6" id="KW-0698">rRNA processing</keyword>
<feature type="binding site" evidence="6">
    <location>
        <begin position="121"/>
        <end position="122"/>
    </location>
    <ligand>
        <name>S-adenosyl-L-methionine</name>
        <dbReference type="ChEBI" id="CHEBI:59789"/>
    </ligand>
</feature>
<protein>
    <recommendedName>
        <fullName evidence="6">Ribosomal RNA small subunit methyltransferase G</fullName>
        <ecNumber evidence="6">2.1.1.170</ecNumber>
    </recommendedName>
    <alternativeName>
        <fullName evidence="6">16S rRNA 7-methylguanosine methyltransferase</fullName>
        <shortName evidence="6">16S rRNA m7G methyltransferase</shortName>
    </alternativeName>
</protein>
<keyword evidence="5 6" id="KW-0949">S-adenosyl-L-methionine</keyword>
<evidence type="ECO:0000313" key="8">
    <source>
        <dbReference type="Proteomes" id="UP000635142"/>
    </source>
</evidence>
<dbReference type="PANTHER" id="PTHR31760:SF0">
    <property type="entry name" value="S-ADENOSYL-L-METHIONINE-DEPENDENT METHYLTRANSFERASES SUPERFAMILY PROTEIN"/>
    <property type="match status" value="1"/>
</dbReference>
<dbReference type="Proteomes" id="UP000635142">
    <property type="component" value="Unassembled WGS sequence"/>
</dbReference>
<dbReference type="PANTHER" id="PTHR31760">
    <property type="entry name" value="S-ADENOSYL-L-METHIONINE-DEPENDENT METHYLTRANSFERASES SUPERFAMILY PROTEIN"/>
    <property type="match status" value="1"/>
</dbReference>
<dbReference type="HAMAP" id="MF_00074">
    <property type="entry name" value="16SrRNA_methyltr_G"/>
    <property type="match status" value="1"/>
</dbReference>
<name>A0A927D8N0_9RHOB</name>
<sequence>MTQNALSNVSRETIDQLEAFVALIEKWNSTINLISKASLPHIWRRHIVDSAQLFELAPRTGHWVDLGSGGGLPAIVLAILSKGTGGSHQFTLVESDHRKSAFLRTSIRELDLQGRVISERIEGVAPLGADVLSARALADLTTLLGFCAHHLKPEGTALFPKGQNWKNEHAKAQDNWSYTSHAIKSETDPAAAVLKIQDIKRV</sequence>
<dbReference type="AlphaFoldDB" id="A0A927D8N0"/>
<comment type="function">
    <text evidence="6">Specifically methylates the N7 position of guanine in position 527 of 16S rRNA.</text>
</comment>
<evidence type="ECO:0000256" key="2">
    <source>
        <dbReference type="ARBA" id="ARBA00022552"/>
    </source>
</evidence>
<dbReference type="GO" id="GO:0005829">
    <property type="term" value="C:cytosol"/>
    <property type="evidence" value="ECO:0007669"/>
    <property type="project" value="TreeGrafter"/>
</dbReference>
<comment type="subcellular location">
    <subcellularLocation>
        <location evidence="6">Cytoplasm</location>
    </subcellularLocation>
</comment>
<feature type="binding site" evidence="6">
    <location>
        <position position="135"/>
    </location>
    <ligand>
        <name>S-adenosyl-L-methionine</name>
        <dbReference type="ChEBI" id="CHEBI:59789"/>
    </ligand>
</feature>
<evidence type="ECO:0000256" key="6">
    <source>
        <dbReference type="HAMAP-Rule" id="MF_00074"/>
    </source>
</evidence>